<evidence type="ECO:0000259" key="2">
    <source>
        <dbReference type="Pfam" id="PF03478"/>
    </source>
</evidence>
<dbReference type="Gene3D" id="1.20.1280.50">
    <property type="match status" value="1"/>
</dbReference>
<gene>
    <name evidence="3" type="ORF">LUZ63_019080</name>
</gene>
<dbReference type="PANTHER" id="PTHR33800">
    <property type="entry name" value="OS06G0113600 PROTEIN"/>
    <property type="match status" value="1"/>
</dbReference>
<comment type="caution">
    <text evidence="3">The sequence shown here is derived from an EMBL/GenBank/DDBJ whole genome shotgun (WGS) entry which is preliminary data.</text>
</comment>
<dbReference type="OrthoDB" id="616378at2759"/>
<dbReference type="PANTHER" id="PTHR33800:SF13">
    <property type="entry name" value="OS06G0113600 PROTEIN"/>
    <property type="match status" value="1"/>
</dbReference>
<keyword evidence="4" id="KW-1185">Reference proteome</keyword>
<evidence type="ECO:0000313" key="3">
    <source>
        <dbReference type="EMBL" id="KAJ1687690.1"/>
    </source>
</evidence>
<evidence type="ECO:0000256" key="1">
    <source>
        <dbReference type="SAM" id="MobiDB-lite"/>
    </source>
</evidence>
<reference evidence="3" key="1">
    <citation type="journal article" date="2022" name="Cell">
        <title>Repeat-based holocentromeres influence genome architecture and karyotype evolution.</title>
        <authorList>
            <person name="Hofstatter P.G."/>
            <person name="Thangavel G."/>
            <person name="Lux T."/>
            <person name="Neumann P."/>
            <person name="Vondrak T."/>
            <person name="Novak P."/>
            <person name="Zhang M."/>
            <person name="Costa L."/>
            <person name="Castellani M."/>
            <person name="Scott A."/>
            <person name="Toegelov H."/>
            <person name="Fuchs J."/>
            <person name="Mata-Sucre Y."/>
            <person name="Dias Y."/>
            <person name="Vanzela A.L.L."/>
            <person name="Huettel B."/>
            <person name="Almeida C.C.S."/>
            <person name="Simkova H."/>
            <person name="Souza G."/>
            <person name="Pedrosa-Harand A."/>
            <person name="Macas J."/>
            <person name="Mayer K.F.X."/>
            <person name="Houben A."/>
            <person name="Marques A."/>
        </authorList>
    </citation>
    <scope>NUCLEOTIDE SEQUENCE</scope>
    <source>
        <strain evidence="3">RhyBre1mFocal</strain>
    </source>
</reference>
<feature type="region of interest" description="Disordered" evidence="1">
    <location>
        <begin position="1"/>
        <end position="20"/>
    </location>
</feature>
<sequence>MMSEFQKKQKVHNNRQADEERHEELRDWSGLMDELLQLIFHALLLSTKKSSLSKVCRAWRRIASSKEEIVASQPPFLLVPSFISLHKEGYKTQQRPFKILSPASIGTDSFAFSAHCFLAPSQLHLCDRLAHAKYMYSSNGYLIIVEPTTNCPILLDPFTGEEFRPFPSLPRVCPSGMCRGDGNCRYGTAVLLGSPPSRCRIVILSDYDVLWTCLAGQHQWSNYVIDYACWEKRPNGFAVVRDTIYAITRDADLMVFDFDAGPQIRVVDRGDCDLPKQFLNYHYKKFPYYGPFITQSLGEVFLVRLNPFPTVSSDTRVEVYRLQEWKWMRMNRLDNAALFLDIEGSAMYCRNPAWWGGKENHVYLTGRKWWGVKENHVYSTWQKWDKWISFSLDDTVDLGFKKPIKCYAKWPRPLWMLPSSCY</sequence>
<feature type="domain" description="KIB1-4 beta-propeller" evidence="2">
    <location>
        <begin position="125"/>
        <end position="366"/>
    </location>
</feature>
<evidence type="ECO:0000313" key="4">
    <source>
        <dbReference type="Proteomes" id="UP001151287"/>
    </source>
</evidence>
<dbReference type="Proteomes" id="UP001151287">
    <property type="component" value="Unassembled WGS sequence"/>
</dbReference>
<name>A0A9Q0HJE0_9POAL</name>
<proteinExistence type="predicted"/>
<organism evidence="3 4">
    <name type="scientific">Rhynchospora breviuscula</name>
    <dbReference type="NCBI Taxonomy" id="2022672"/>
    <lineage>
        <taxon>Eukaryota</taxon>
        <taxon>Viridiplantae</taxon>
        <taxon>Streptophyta</taxon>
        <taxon>Embryophyta</taxon>
        <taxon>Tracheophyta</taxon>
        <taxon>Spermatophyta</taxon>
        <taxon>Magnoliopsida</taxon>
        <taxon>Liliopsida</taxon>
        <taxon>Poales</taxon>
        <taxon>Cyperaceae</taxon>
        <taxon>Cyperoideae</taxon>
        <taxon>Rhynchosporeae</taxon>
        <taxon>Rhynchospora</taxon>
    </lineage>
</organism>
<dbReference type="Pfam" id="PF03478">
    <property type="entry name" value="Beta-prop_KIB1-4"/>
    <property type="match status" value="1"/>
</dbReference>
<accession>A0A9Q0HJE0</accession>
<dbReference type="InterPro" id="IPR005174">
    <property type="entry name" value="KIB1-4_b-propeller"/>
</dbReference>
<protein>
    <recommendedName>
        <fullName evidence="2">KIB1-4 beta-propeller domain-containing protein</fullName>
    </recommendedName>
</protein>
<dbReference type="AlphaFoldDB" id="A0A9Q0HJE0"/>
<dbReference type="EMBL" id="JAMQYH010000005">
    <property type="protein sequence ID" value="KAJ1687690.1"/>
    <property type="molecule type" value="Genomic_DNA"/>
</dbReference>